<proteinExistence type="predicted"/>
<dbReference type="Pfam" id="PF12833">
    <property type="entry name" value="HTH_18"/>
    <property type="match status" value="1"/>
</dbReference>
<dbReference type="Gene3D" id="2.60.120.10">
    <property type="entry name" value="Jelly Rolls"/>
    <property type="match status" value="1"/>
</dbReference>
<dbReference type="Gene3D" id="1.10.10.60">
    <property type="entry name" value="Homeodomain-like"/>
    <property type="match status" value="1"/>
</dbReference>
<gene>
    <name evidence="5" type="ORF">FE784_38100</name>
</gene>
<dbReference type="SUPFAM" id="SSF46689">
    <property type="entry name" value="Homeodomain-like"/>
    <property type="match status" value="1"/>
</dbReference>
<dbReference type="AlphaFoldDB" id="A0A5C4SWR7"/>
<dbReference type="SMART" id="SM00342">
    <property type="entry name" value="HTH_ARAC"/>
    <property type="match status" value="1"/>
</dbReference>
<feature type="domain" description="HTH araC/xylS-type" evidence="4">
    <location>
        <begin position="227"/>
        <end position="325"/>
    </location>
</feature>
<keyword evidence="1" id="KW-0805">Transcription regulation</keyword>
<name>A0A5C4SWR7_9BACL</name>
<dbReference type="InterPro" id="IPR009057">
    <property type="entry name" value="Homeodomain-like_sf"/>
</dbReference>
<dbReference type="InterPro" id="IPR018062">
    <property type="entry name" value="HTH_AraC-typ_CS"/>
</dbReference>
<dbReference type="InterPro" id="IPR003313">
    <property type="entry name" value="AraC-bd"/>
</dbReference>
<dbReference type="GO" id="GO:0043565">
    <property type="term" value="F:sequence-specific DNA binding"/>
    <property type="evidence" value="ECO:0007669"/>
    <property type="project" value="InterPro"/>
</dbReference>
<dbReference type="EMBL" id="VDCQ01000099">
    <property type="protein sequence ID" value="TNJ58379.1"/>
    <property type="molecule type" value="Genomic_DNA"/>
</dbReference>
<dbReference type="Proteomes" id="UP000307943">
    <property type="component" value="Unassembled WGS sequence"/>
</dbReference>
<dbReference type="PROSITE" id="PS00041">
    <property type="entry name" value="HTH_ARAC_FAMILY_1"/>
    <property type="match status" value="1"/>
</dbReference>
<evidence type="ECO:0000259" key="4">
    <source>
        <dbReference type="PROSITE" id="PS01124"/>
    </source>
</evidence>
<dbReference type="GO" id="GO:0003700">
    <property type="term" value="F:DNA-binding transcription factor activity"/>
    <property type="evidence" value="ECO:0007669"/>
    <property type="project" value="InterPro"/>
</dbReference>
<dbReference type="InterPro" id="IPR014710">
    <property type="entry name" value="RmlC-like_jellyroll"/>
</dbReference>
<dbReference type="PANTHER" id="PTHR43280">
    <property type="entry name" value="ARAC-FAMILY TRANSCRIPTIONAL REGULATOR"/>
    <property type="match status" value="1"/>
</dbReference>
<dbReference type="OrthoDB" id="145012at2"/>
<reference evidence="5 6" key="1">
    <citation type="submission" date="2019-05" db="EMBL/GenBank/DDBJ databases">
        <title>We sequenced the genome of Paenibacillus hemerocallicola KCTC 33185 for further insight into its adaptation and study the phylogeny of Paenibacillus.</title>
        <authorList>
            <person name="Narsing Rao M.P."/>
        </authorList>
    </citation>
    <scope>NUCLEOTIDE SEQUENCE [LARGE SCALE GENOMIC DNA]</scope>
    <source>
        <strain evidence="5 6">KCTC 33185</strain>
    </source>
</reference>
<comment type="caution">
    <text evidence="5">The sequence shown here is derived from an EMBL/GenBank/DDBJ whole genome shotgun (WGS) entry which is preliminary data.</text>
</comment>
<evidence type="ECO:0000256" key="1">
    <source>
        <dbReference type="ARBA" id="ARBA00023015"/>
    </source>
</evidence>
<evidence type="ECO:0000313" key="5">
    <source>
        <dbReference type="EMBL" id="TNJ58379.1"/>
    </source>
</evidence>
<evidence type="ECO:0000256" key="2">
    <source>
        <dbReference type="ARBA" id="ARBA00023125"/>
    </source>
</evidence>
<dbReference type="SUPFAM" id="SSF51215">
    <property type="entry name" value="Regulatory protein AraC"/>
    <property type="match status" value="1"/>
</dbReference>
<accession>A0A5C4SWR7</accession>
<keyword evidence="6" id="KW-1185">Reference proteome</keyword>
<keyword evidence="2" id="KW-0238">DNA-binding</keyword>
<dbReference type="InterPro" id="IPR018060">
    <property type="entry name" value="HTH_AraC"/>
</dbReference>
<keyword evidence="3" id="KW-0804">Transcription</keyword>
<evidence type="ECO:0000256" key="3">
    <source>
        <dbReference type="ARBA" id="ARBA00023163"/>
    </source>
</evidence>
<sequence length="330" mass="37903">MPLPSARCRQQEFDRCRPNGYVSIEREGRAFMSYHSDNSLSYESLKITANIGDLRLELLLDASFGPDPFNVWPKNHNHYAFEVHCFLSGRGSCIVDTDEIPVQSGDVLIFGPEVYHRFKEAPSHPIRRYIVQFNYTRATGSGRRGLDPETRDIAATLEAIRHYRFQDDGTIAGLLHGLKKELDTASLGRYSCIQSLFVLLILHLVRSVKLETYPYQLPNKQKDDMRTRIIDMFFHDRQPIGSLEELAAQLNLSPRQTNRVLNKYYNTSFKQKLFDTRLEIAKDLLINSDQTVLQIAEEVGYSGANNFNDMFVKKTGVTPAKFRKLHRPDP</sequence>
<dbReference type="PROSITE" id="PS01124">
    <property type="entry name" value="HTH_ARAC_FAMILY_2"/>
    <property type="match status" value="1"/>
</dbReference>
<evidence type="ECO:0000313" key="6">
    <source>
        <dbReference type="Proteomes" id="UP000307943"/>
    </source>
</evidence>
<dbReference type="InterPro" id="IPR037923">
    <property type="entry name" value="HTH-like"/>
</dbReference>
<organism evidence="5 6">
    <name type="scientific">Paenibacillus hemerocallicola</name>
    <dbReference type="NCBI Taxonomy" id="1172614"/>
    <lineage>
        <taxon>Bacteria</taxon>
        <taxon>Bacillati</taxon>
        <taxon>Bacillota</taxon>
        <taxon>Bacilli</taxon>
        <taxon>Bacillales</taxon>
        <taxon>Paenibacillaceae</taxon>
        <taxon>Paenibacillus</taxon>
    </lineage>
</organism>
<dbReference type="PANTHER" id="PTHR43280:SF2">
    <property type="entry name" value="HTH-TYPE TRANSCRIPTIONAL REGULATOR EXSA"/>
    <property type="match status" value="1"/>
</dbReference>
<protein>
    <submittedName>
        <fullName evidence="5">Helix-turn-helix domain-containing protein</fullName>
    </submittedName>
</protein>
<dbReference type="Pfam" id="PF02311">
    <property type="entry name" value="AraC_binding"/>
    <property type="match status" value="1"/>
</dbReference>